<dbReference type="NCBIfam" id="TIGR04057">
    <property type="entry name" value="SusC_RagA_signa"/>
    <property type="match status" value="1"/>
</dbReference>
<evidence type="ECO:0000256" key="4">
    <source>
        <dbReference type="ARBA" id="ARBA00022692"/>
    </source>
</evidence>
<evidence type="ECO:0000259" key="11">
    <source>
        <dbReference type="Pfam" id="PF07715"/>
    </source>
</evidence>
<evidence type="ECO:0000256" key="3">
    <source>
        <dbReference type="ARBA" id="ARBA00022452"/>
    </source>
</evidence>
<evidence type="ECO:0000259" key="10">
    <source>
        <dbReference type="Pfam" id="PF00593"/>
    </source>
</evidence>
<dbReference type="HOGENOM" id="CLU_004317_0_1_10"/>
<feature type="domain" description="TonB-dependent receptor plug" evidence="11">
    <location>
        <begin position="149"/>
        <end position="262"/>
    </location>
</feature>
<evidence type="ECO:0000256" key="5">
    <source>
        <dbReference type="ARBA" id="ARBA00023077"/>
    </source>
</evidence>
<dbReference type="Gene3D" id="2.60.40.1120">
    <property type="entry name" value="Carboxypeptidase-like, regulatory domain"/>
    <property type="match status" value="1"/>
</dbReference>
<evidence type="ECO:0000256" key="9">
    <source>
        <dbReference type="RuleBase" id="RU003357"/>
    </source>
</evidence>
<dbReference type="SUPFAM" id="SSF56935">
    <property type="entry name" value="Porins"/>
    <property type="match status" value="1"/>
</dbReference>
<keyword evidence="3 8" id="KW-1134">Transmembrane beta strand</keyword>
<dbReference type="InterPro" id="IPR039426">
    <property type="entry name" value="TonB-dep_rcpt-like"/>
</dbReference>
<evidence type="ECO:0000313" key="13">
    <source>
        <dbReference type="Proteomes" id="UP000006241"/>
    </source>
</evidence>
<dbReference type="PROSITE" id="PS52016">
    <property type="entry name" value="TONB_DEPENDENT_REC_3"/>
    <property type="match status" value="1"/>
</dbReference>
<evidence type="ECO:0000256" key="1">
    <source>
        <dbReference type="ARBA" id="ARBA00004571"/>
    </source>
</evidence>
<comment type="similarity">
    <text evidence="8 9">Belongs to the TonB-dependent receptor family.</text>
</comment>
<proteinExistence type="inferred from homology"/>
<dbReference type="InterPro" id="IPR008969">
    <property type="entry name" value="CarboxyPept-like_regulatory"/>
</dbReference>
<dbReference type="Gene3D" id="2.40.170.20">
    <property type="entry name" value="TonB-dependent receptor, beta-barrel domain"/>
    <property type="match status" value="1"/>
</dbReference>
<dbReference type="AlphaFoldDB" id="C2FXQ2"/>
<sequence>MEELSNKPSNQHFINNLNNAMNNMNEISRWKGSPVWRILTLMILLIFSSHTASSQTRQVQGTVRDQDGKPLAGVSVSVVESQKQTFSDGKGNFSIAVKPSDKSLTFSYVGYEGKIVALGDRTQLQVSLAVATSQMDEVVIIGYGTAQRKDLTGSVGSVKIEDLQKAPVKTFDEALAGRVAGVQVSSAEGQPGSSIDITIRGNNSITQSNFPLFVIDGFPFESAGDQSINPINTIDPGDIESIDVLKDASATAIYGARGANGVIIVTTKRGKVGKPVLTFNTYYGLQENNKRLQSLDPYEFVRLQNEIDSVRTRTLYFQDGRNLDYYRTVKGINWEDEITRVAPMQNHYFNIAGGTDKTKYSTTLSYTGQDGVLINSGFKRILGKMVLDQQVNDKLKVGMNASYSYIKTFGTPTSASGYVNETNMLFSVWSFRPLSIDPTLDLINEPVDPEVEQGNNNTFNPILTARNELRENYGGSLNTNAYLEYEINKYLKLRLAGGYNQGQREYDVFNGRFSRSGFISNFAVSGSKSIFMSSGWQNANTLTYARRLNKNHYFDLMVGFSAESGKSRLFNGSAILLPNESLGLNGLGEGIPNAVGAGSSEWALASFMGRLNYKLLDRFIFTTTLRVDGSSRFLGDNIWGYFPSAAAAWQMDKEEWLKSVPAISTSKLRVSWGVTGNNAVSNFAAYPAMAAVNTDAGNFYNNFPGYTFGGGYSNGLANISIGNPNLKWESTSQIDIGYNLGLFKDKLSVEVDVYDKKTSNLLLNADMSPNTGYYRSIKNIGKVGNRGLEITLSYSPVVKKDFSWNTSFNIAFNRNKVLSLAENQNYLLTSQGWGDDWKNIPGYVAKIGEPIGMFYGYIYEGVYKYDDFNKVGDNYVLKDNVTSNNASGTSVQPGDIKYRDLNGDYIINEADKTVIGNPNPIHIGGFSNNFSYKGFDLNVFLQWSYGNDILNANRIVFESAYKYGYNQWATYADRWTPENPDSDIPGVAAIKGNASKAYSTRVVEDGSFLRLKTLALGYNFKKEFLQGIKLKTLRIYASAQNLVTWTKYSGYDPEVSVRRSALTPGFDFSAYPRARTITVGLNTTF</sequence>
<evidence type="ECO:0000313" key="12">
    <source>
        <dbReference type="EMBL" id="EEI92264.1"/>
    </source>
</evidence>
<dbReference type="Pfam" id="PF07715">
    <property type="entry name" value="Plug"/>
    <property type="match status" value="1"/>
</dbReference>
<dbReference type="InterPro" id="IPR037066">
    <property type="entry name" value="Plug_dom_sf"/>
</dbReference>
<dbReference type="InterPro" id="IPR012910">
    <property type="entry name" value="Plug_dom"/>
</dbReference>
<keyword evidence="4 8" id="KW-0812">Transmembrane</keyword>
<dbReference type="Gene3D" id="2.170.130.10">
    <property type="entry name" value="TonB-dependent receptor, plug domain"/>
    <property type="match status" value="1"/>
</dbReference>
<keyword evidence="6 8" id="KW-0472">Membrane</keyword>
<evidence type="ECO:0000256" key="7">
    <source>
        <dbReference type="ARBA" id="ARBA00023237"/>
    </source>
</evidence>
<dbReference type="Proteomes" id="UP000006241">
    <property type="component" value="Unassembled WGS sequence"/>
</dbReference>
<keyword evidence="7 8" id="KW-0998">Cell outer membrane</keyword>
<dbReference type="SUPFAM" id="SSF49464">
    <property type="entry name" value="Carboxypeptidase regulatory domain-like"/>
    <property type="match status" value="1"/>
</dbReference>
<dbReference type="InterPro" id="IPR036942">
    <property type="entry name" value="Beta-barrel_TonB_sf"/>
</dbReference>
<dbReference type="InterPro" id="IPR023997">
    <property type="entry name" value="TonB-dep_OMP_SusC/RagA_CS"/>
</dbReference>
<comment type="caution">
    <text evidence="12">The sequence shown here is derived from an EMBL/GenBank/DDBJ whole genome shotgun (WGS) entry which is preliminary data.</text>
</comment>
<reference evidence="12 13" key="1">
    <citation type="submission" date="2009-01" db="EMBL/GenBank/DDBJ databases">
        <authorList>
            <person name="Qin X."/>
            <person name="Bachman B."/>
            <person name="Battles P."/>
            <person name="Bell A."/>
            <person name="Bess C."/>
            <person name="Bickham C."/>
            <person name="Chaboub L."/>
            <person name="Chen D."/>
            <person name="Coyle M."/>
            <person name="Deiros D.R."/>
            <person name="Dinh H."/>
            <person name="Forbes L."/>
            <person name="Fowler G."/>
            <person name="Francisco L."/>
            <person name="Fu Q."/>
            <person name="Gubbala S."/>
            <person name="Hale W."/>
            <person name="Han Y."/>
            <person name="Hemphill L."/>
            <person name="Highlander S.K."/>
            <person name="Hirani K."/>
            <person name="Hogues M."/>
            <person name="Jackson L."/>
            <person name="Jakkamsetti A."/>
            <person name="Javaid M."/>
            <person name="Jiang H."/>
            <person name="Korchina V."/>
            <person name="Kovar C."/>
            <person name="Lara F."/>
            <person name="Lee S."/>
            <person name="Mata R."/>
            <person name="Mathew T."/>
            <person name="Moen C."/>
            <person name="Morales K."/>
            <person name="Munidasa M."/>
            <person name="Nazareth L."/>
            <person name="Ngo R."/>
            <person name="Nguyen L."/>
            <person name="Okwuonu G."/>
            <person name="Ongeri F."/>
            <person name="Patil S."/>
            <person name="Petrosino J."/>
            <person name="Pham C."/>
            <person name="Pham P."/>
            <person name="Pu L.-L."/>
            <person name="Puazo M."/>
            <person name="Raj R."/>
            <person name="Reid J."/>
            <person name="Rouhana J."/>
            <person name="Saada N."/>
            <person name="Shang Y."/>
            <person name="Simmons D."/>
            <person name="Thornton R."/>
            <person name="Warren J."/>
            <person name="Weissenberger G."/>
            <person name="Zhang J."/>
            <person name="Zhang L."/>
            <person name="Zhou C."/>
            <person name="Zhu D."/>
            <person name="Muzny D."/>
            <person name="Worley K."/>
            <person name="Gibbs R."/>
        </authorList>
    </citation>
    <scope>NUCLEOTIDE SEQUENCE [LARGE SCALE GENOMIC DNA]</scope>
    <source>
        <strain evidence="12 13">ATCC 33300</strain>
    </source>
</reference>
<evidence type="ECO:0000256" key="6">
    <source>
        <dbReference type="ARBA" id="ARBA00023136"/>
    </source>
</evidence>
<accession>C2FXQ2</accession>
<name>C2FXQ2_SPHSI</name>
<keyword evidence="5 9" id="KW-0798">TonB box</keyword>
<dbReference type="FunFam" id="2.170.130.10:FF:000008">
    <property type="entry name" value="SusC/RagA family TonB-linked outer membrane protein"/>
    <property type="match status" value="1"/>
</dbReference>
<dbReference type="InterPro" id="IPR000531">
    <property type="entry name" value="Beta-barrel_TonB"/>
</dbReference>
<dbReference type="Pfam" id="PF00593">
    <property type="entry name" value="TonB_dep_Rec_b-barrel"/>
    <property type="match status" value="1"/>
</dbReference>
<dbReference type="EMBL" id="ACHB01000049">
    <property type="protein sequence ID" value="EEI92264.1"/>
    <property type="molecule type" value="Genomic_DNA"/>
</dbReference>
<dbReference type="InterPro" id="IPR023996">
    <property type="entry name" value="TonB-dep_OMP_SusC/RagA"/>
</dbReference>
<evidence type="ECO:0000256" key="8">
    <source>
        <dbReference type="PROSITE-ProRule" id="PRU01360"/>
    </source>
</evidence>
<keyword evidence="2 8" id="KW-0813">Transport</keyword>
<dbReference type="Pfam" id="PF13715">
    <property type="entry name" value="CarbopepD_reg_2"/>
    <property type="match status" value="1"/>
</dbReference>
<comment type="subcellular location">
    <subcellularLocation>
        <location evidence="1 8">Cell outer membrane</location>
        <topology evidence="1 8">Multi-pass membrane protein</topology>
    </subcellularLocation>
</comment>
<feature type="domain" description="TonB-dependent receptor-like beta-barrel" evidence="10">
    <location>
        <begin position="455"/>
        <end position="905"/>
    </location>
</feature>
<evidence type="ECO:0000256" key="2">
    <source>
        <dbReference type="ARBA" id="ARBA00022448"/>
    </source>
</evidence>
<gene>
    <name evidence="12" type="ORF">HMPREF0765_2108</name>
</gene>
<dbReference type="GO" id="GO:0009279">
    <property type="term" value="C:cell outer membrane"/>
    <property type="evidence" value="ECO:0007669"/>
    <property type="project" value="UniProtKB-SubCell"/>
</dbReference>
<dbReference type="NCBIfam" id="TIGR04056">
    <property type="entry name" value="OMP_RagA_SusC"/>
    <property type="match status" value="1"/>
</dbReference>
<protein>
    <submittedName>
        <fullName evidence="12">TonB-linked outer membrane protein, SusC/RagA family</fullName>
    </submittedName>
</protein>
<organism evidence="12 13">
    <name type="scientific">Sphingobacterium spiritivorum ATCC 33300</name>
    <dbReference type="NCBI Taxonomy" id="525372"/>
    <lineage>
        <taxon>Bacteria</taxon>
        <taxon>Pseudomonadati</taxon>
        <taxon>Bacteroidota</taxon>
        <taxon>Sphingobacteriia</taxon>
        <taxon>Sphingobacteriales</taxon>
        <taxon>Sphingobacteriaceae</taxon>
        <taxon>Sphingobacterium</taxon>
    </lineage>
</organism>